<sequence length="199" mass="21197">SRNMRTIVVFLPLALMCLAQPLSGNASIDGFIERRAGKERLESPSNPPEPNAFIERRPGKERTERDADTKIEDPVGNRRKRGFGYIIFRGGGCVKRTTTARPSLSCKSCAGSLIRKTVSRPGTHPMDGDVTGQNGAGCSERNFTCRGANANIEINGNAGVVSEPADPALAELTVTCNAAGTAWEYMGVPITQVECGSGV</sequence>
<dbReference type="PANTHER" id="PTHR21629:SF5">
    <property type="entry name" value="C6 DOMAIN-CONTAINING PROTEIN"/>
    <property type="match status" value="1"/>
</dbReference>
<keyword evidence="2" id="KW-0732">Signal</keyword>
<gene>
    <name evidence="4" type="ORF">PMAYCL1PPCAC_09458</name>
</gene>
<evidence type="ECO:0000259" key="3">
    <source>
        <dbReference type="Pfam" id="PF01681"/>
    </source>
</evidence>
<feature type="region of interest" description="Disordered" evidence="1">
    <location>
        <begin position="38"/>
        <end position="75"/>
    </location>
</feature>
<dbReference type="PANTHER" id="PTHR21629">
    <property type="entry name" value="C6 DOMAIN-CONTAINING PROTEIN"/>
    <property type="match status" value="1"/>
</dbReference>
<keyword evidence="5" id="KW-1185">Reference proteome</keyword>
<comment type="caution">
    <text evidence="4">The sequence shown here is derived from an EMBL/GenBank/DDBJ whole genome shotgun (WGS) entry which is preliminary data.</text>
</comment>
<accession>A0AAN4ZDM9</accession>
<dbReference type="EMBL" id="BTRK01000002">
    <property type="protein sequence ID" value="GMR39263.1"/>
    <property type="molecule type" value="Genomic_DNA"/>
</dbReference>
<dbReference type="AlphaFoldDB" id="A0AAN4ZDM9"/>
<feature type="compositionally biased region" description="Basic and acidic residues" evidence="1">
    <location>
        <begin position="54"/>
        <end position="75"/>
    </location>
</feature>
<evidence type="ECO:0000256" key="2">
    <source>
        <dbReference type="SAM" id="SignalP"/>
    </source>
</evidence>
<feature type="non-terminal residue" evidence="4">
    <location>
        <position position="1"/>
    </location>
</feature>
<evidence type="ECO:0000313" key="5">
    <source>
        <dbReference type="Proteomes" id="UP001328107"/>
    </source>
</evidence>
<feature type="chain" id="PRO_5042859403" description="C6 domain-containing protein" evidence="2">
    <location>
        <begin position="20"/>
        <end position="199"/>
    </location>
</feature>
<name>A0AAN4ZDM9_9BILA</name>
<dbReference type="Pfam" id="PF01681">
    <property type="entry name" value="C6"/>
    <property type="match status" value="1"/>
</dbReference>
<proteinExistence type="predicted"/>
<dbReference type="Proteomes" id="UP001328107">
    <property type="component" value="Unassembled WGS sequence"/>
</dbReference>
<dbReference type="InterPro" id="IPR002601">
    <property type="entry name" value="C6_domain"/>
</dbReference>
<feature type="domain" description="C6" evidence="3">
    <location>
        <begin position="125"/>
        <end position="195"/>
    </location>
</feature>
<protein>
    <recommendedName>
        <fullName evidence="3">C6 domain-containing protein</fullName>
    </recommendedName>
</protein>
<feature type="signal peptide" evidence="2">
    <location>
        <begin position="1"/>
        <end position="19"/>
    </location>
</feature>
<organism evidence="4 5">
    <name type="scientific">Pristionchus mayeri</name>
    <dbReference type="NCBI Taxonomy" id="1317129"/>
    <lineage>
        <taxon>Eukaryota</taxon>
        <taxon>Metazoa</taxon>
        <taxon>Ecdysozoa</taxon>
        <taxon>Nematoda</taxon>
        <taxon>Chromadorea</taxon>
        <taxon>Rhabditida</taxon>
        <taxon>Rhabditina</taxon>
        <taxon>Diplogasteromorpha</taxon>
        <taxon>Diplogasteroidea</taxon>
        <taxon>Neodiplogasteridae</taxon>
        <taxon>Pristionchus</taxon>
    </lineage>
</organism>
<evidence type="ECO:0000256" key="1">
    <source>
        <dbReference type="SAM" id="MobiDB-lite"/>
    </source>
</evidence>
<reference evidence="5" key="1">
    <citation type="submission" date="2022-10" db="EMBL/GenBank/DDBJ databases">
        <title>Genome assembly of Pristionchus species.</title>
        <authorList>
            <person name="Yoshida K."/>
            <person name="Sommer R.J."/>
        </authorList>
    </citation>
    <scope>NUCLEOTIDE SEQUENCE [LARGE SCALE GENOMIC DNA]</scope>
    <source>
        <strain evidence="5">RS5460</strain>
    </source>
</reference>
<evidence type="ECO:0000313" key="4">
    <source>
        <dbReference type="EMBL" id="GMR39263.1"/>
    </source>
</evidence>